<dbReference type="InterPro" id="IPR050861">
    <property type="entry name" value="Dihydroxyacetone_Kinase"/>
</dbReference>
<dbReference type="NCBIfam" id="TIGR02365">
    <property type="entry name" value="dha_L_ycgS"/>
    <property type="match status" value="1"/>
</dbReference>
<keyword evidence="2 5" id="KW-0418">Kinase</keyword>
<dbReference type="InterPro" id="IPR036117">
    <property type="entry name" value="DhaL_dom_sf"/>
</dbReference>
<keyword evidence="6" id="KW-1185">Reference proteome</keyword>
<organism evidence="5 6">
    <name type="scientific">[Clostridium] asparagiforme DSM 15981</name>
    <dbReference type="NCBI Taxonomy" id="518636"/>
    <lineage>
        <taxon>Bacteria</taxon>
        <taxon>Bacillati</taxon>
        <taxon>Bacillota</taxon>
        <taxon>Clostridia</taxon>
        <taxon>Lachnospirales</taxon>
        <taxon>Lachnospiraceae</taxon>
        <taxon>Enterocloster</taxon>
    </lineage>
</organism>
<dbReference type="PROSITE" id="PS51480">
    <property type="entry name" value="DHAL"/>
    <property type="match status" value="1"/>
</dbReference>
<accession>C0D3Z1</accession>
<dbReference type="PANTHER" id="PTHR28629">
    <property type="entry name" value="TRIOKINASE/FMN CYCLASE"/>
    <property type="match status" value="1"/>
</dbReference>
<dbReference type="Proteomes" id="UP000004756">
    <property type="component" value="Unassembled WGS sequence"/>
</dbReference>
<feature type="compositionally biased region" description="Basic residues" evidence="3">
    <location>
        <begin position="248"/>
        <end position="261"/>
    </location>
</feature>
<feature type="compositionally biased region" description="Gly residues" evidence="3">
    <location>
        <begin position="184"/>
        <end position="193"/>
    </location>
</feature>
<evidence type="ECO:0000256" key="2">
    <source>
        <dbReference type="ARBA" id="ARBA00022777"/>
    </source>
</evidence>
<proteinExistence type="predicted"/>
<evidence type="ECO:0000259" key="4">
    <source>
        <dbReference type="PROSITE" id="PS51480"/>
    </source>
</evidence>
<dbReference type="InterPro" id="IPR004007">
    <property type="entry name" value="DhaL_dom"/>
</dbReference>
<evidence type="ECO:0000256" key="1">
    <source>
        <dbReference type="ARBA" id="ARBA00022679"/>
    </source>
</evidence>
<dbReference type="EC" id="2.7.-.-" evidence="5"/>
<feature type="region of interest" description="Disordered" evidence="3">
    <location>
        <begin position="122"/>
        <end position="194"/>
    </location>
</feature>
<dbReference type="Pfam" id="PF02734">
    <property type="entry name" value="Dak2"/>
    <property type="match status" value="1"/>
</dbReference>
<keyword evidence="1 5" id="KW-0808">Transferase</keyword>
<reference evidence="5 6" key="1">
    <citation type="submission" date="2009-02" db="EMBL/GenBank/DDBJ databases">
        <title>Draft genome sequence of Clostridium asparagiforme (DSM 15981).</title>
        <authorList>
            <person name="Sudarsanam P."/>
            <person name="Ley R."/>
            <person name="Guruge J."/>
            <person name="Turnbaugh P.J."/>
            <person name="Mahowald M."/>
            <person name="Liep D."/>
            <person name="Gordon J."/>
        </authorList>
    </citation>
    <scope>NUCLEOTIDE SEQUENCE [LARGE SCALE GENOMIC DNA]</scope>
    <source>
        <strain evidence="5 6">DSM 15981</strain>
    </source>
</reference>
<dbReference type="GO" id="GO:0004371">
    <property type="term" value="F:glycerone kinase activity"/>
    <property type="evidence" value="ECO:0007669"/>
    <property type="project" value="InterPro"/>
</dbReference>
<evidence type="ECO:0000313" key="6">
    <source>
        <dbReference type="Proteomes" id="UP000004756"/>
    </source>
</evidence>
<dbReference type="HOGENOM" id="CLU_1064360_0_0_9"/>
<feature type="domain" description="DhaL" evidence="4">
    <location>
        <begin position="5"/>
        <end position="203"/>
    </location>
</feature>
<evidence type="ECO:0000313" key="5">
    <source>
        <dbReference type="EMBL" id="EEG53947.1"/>
    </source>
</evidence>
<evidence type="ECO:0000256" key="3">
    <source>
        <dbReference type="SAM" id="MobiDB-lite"/>
    </source>
</evidence>
<feature type="region of interest" description="Disordered" evidence="3">
    <location>
        <begin position="215"/>
        <end position="261"/>
    </location>
</feature>
<dbReference type="SMART" id="SM01120">
    <property type="entry name" value="Dak2"/>
    <property type="match status" value="1"/>
</dbReference>
<dbReference type="GO" id="GO:0019563">
    <property type="term" value="P:glycerol catabolic process"/>
    <property type="evidence" value="ECO:0007669"/>
    <property type="project" value="TreeGrafter"/>
</dbReference>
<gene>
    <name evidence="5" type="primary">dhaL</name>
    <name evidence="5" type="ORF">CLOSTASPAR_03983</name>
</gene>
<protein>
    <submittedName>
        <fullName evidence="5">Dihydroxyacetone kinase, L subunit</fullName>
        <ecNumber evidence="5">2.7.-.-</ecNumber>
    </submittedName>
</protein>
<dbReference type="AlphaFoldDB" id="C0D3Z1"/>
<name>C0D3Z1_9FIRM</name>
<dbReference type="GO" id="GO:0005829">
    <property type="term" value="C:cytosol"/>
    <property type="evidence" value="ECO:0007669"/>
    <property type="project" value="TreeGrafter"/>
</dbReference>
<dbReference type="InterPro" id="IPR012737">
    <property type="entry name" value="DhaK_L_YcgS"/>
</dbReference>
<dbReference type="PANTHER" id="PTHR28629:SF4">
    <property type="entry name" value="TRIOKINASE_FMN CYCLASE"/>
    <property type="match status" value="1"/>
</dbReference>
<feature type="compositionally biased region" description="Basic and acidic residues" evidence="3">
    <location>
        <begin position="138"/>
        <end position="147"/>
    </location>
</feature>
<dbReference type="SUPFAM" id="SSF101473">
    <property type="entry name" value="DhaL-like"/>
    <property type="match status" value="1"/>
</dbReference>
<feature type="compositionally biased region" description="Basic and acidic residues" evidence="3">
    <location>
        <begin position="122"/>
        <end position="131"/>
    </location>
</feature>
<comment type="caution">
    <text evidence="5">The sequence shown here is derived from an EMBL/GenBank/DDBJ whole genome shotgun (WGS) entry which is preliminary data.</text>
</comment>
<dbReference type="EMBL" id="ACCJ01000320">
    <property type="protein sequence ID" value="EEG53947.1"/>
    <property type="molecule type" value="Genomic_DNA"/>
</dbReference>
<dbReference type="Gene3D" id="1.25.40.340">
    <property type="match status" value="1"/>
</dbReference>
<sequence>MADTKKVLEILRAMGRTIADEKDYLTRLDQPIGDSDHGINLDRGFQAVEQKLPGMEEKDIGSILKDVGMTLVSTVGGASGPLYGSAFMKAGAAAAGKTEVDAEDFLAMLDAAVEAVKKRGRAQVEEGDHAGCHVSVPGRHERGQDPGRRRRPHAGSRREGGLGGSGAHQRSGRHQRAGQLCGRAGTGPSGPGGHVLLLSVGDDCTLYTRRIKGGWENGRSGCSIPQRESGEERGGAHGPDGAGGAGSRGRRHGRRGLWHLL</sequence>
<feature type="compositionally biased region" description="Gly residues" evidence="3">
    <location>
        <begin position="236"/>
        <end position="247"/>
    </location>
</feature>